<evidence type="ECO:0000256" key="3">
    <source>
        <dbReference type="ARBA" id="ARBA00022555"/>
    </source>
</evidence>
<dbReference type="Proteomes" id="UP000463883">
    <property type="component" value="Chromosome"/>
</dbReference>
<dbReference type="InterPro" id="IPR018517">
    <property type="entry name" value="tRNA_hU_synthase_CS"/>
</dbReference>
<dbReference type="GO" id="GO:0050660">
    <property type="term" value="F:flavin adenine dinucleotide binding"/>
    <property type="evidence" value="ECO:0007669"/>
    <property type="project" value="InterPro"/>
</dbReference>
<comment type="catalytic activity">
    <reaction evidence="11">
        <text>a 5,6-dihydrouridine in tRNA + NAD(+) = a uridine in tRNA + NADH + H(+)</text>
        <dbReference type="Rhea" id="RHEA:54452"/>
        <dbReference type="Rhea" id="RHEA-COMP:13339"/>
        <dbReference type="Rhea" id="RHEA-COMP:13887"/>
        <dbReference type="ChEBI" id="CHEBI:15378"/>
        <dbReference type="ChEBI" id="CHEBI:57540"/>
        <dbReference type="ChEBI" id="CHEBI:57945"/>
        <dbReference type="ChEBI" id="CHEBI:65315"/>
        <dbReference type="ChEBI" id="CHEBI:74443"/>
    </reaction>
</comment>
<evidence type="ECO:0000256" key="10">
    <source>
        <dbReference type="ARBA" id="ARBA00048205"/>
    </source>
</evidence>
<evidence type="ECO:0000256" key="4">
    <source>
        <dbReference type="ARBA" id="ARBA00022630"/>
    </source>
</evidence>
<dbReference type="EC" id="1.3.1.-" evidence="12"/>
<evidence type="ECO:0000256" key="12">
    <source>
        <dbReference type="PIRNR" id="PIRNR006621"/>
    </source>
</evidence>
<comment type="cofactor">
    <cofactor evidence="1 12 14">
        <name>FMN</name>
        <dbReference type="ChEBI" id="CHEBI:58210"/>
    </cofactor>
</comment>
<sequence>MKNIIIGKVKLENPFLLAPLAGVTDSSFRRICRQMGAAMVYSEMVSGKGLYYKDKNTDGLLRTYQDELPVAYQIFGCEPDILAYTARTLADRPNAVLDINMGCPVPKIVKNGEGSALLKNPDLIYKLVQVTAAEAKKPVTVKIRIGFDSDSINAVEVARAAEAAGAAAVAVHGRTREQYYTGRADWSMIAKVKQAVQIPVIGNGDIFSGEDALRMLDQTGCDMVMIARGAQGNPWIFRDALALFKGEEKPPAPTVEEKLAVIKKQCEYVLAEKGEYVGVREMRKHIAWYLKGIKGSAHLRAEVNQKKSFEEINELLNQLV</sequence>
<dbReference type="InterPro" id="IPR035587">
    <property type="entry name" value="DUS-like_FMN-bd"/>
</dbReference>
<dbReference type="CDD" id="cd02801">
    <property type="entry name" value="DUS_like_FMN"/>
    <property type="match status" value="1"/>
</dbReference>
<feature type="active site" description="Proton donor" evidence="13">
    <location>
        <position position="103"/>
    </location>
</feature>
<keyword evidence="3" id="KW-0820">tRNA-binding</keyword>
<dbReference type="PANTHER" id="PTHR45846:SF1">
    <property type="entry name" value="TRNA-DIHYDROURIDINE(47) SYNTHASE [NAD(P)(+)]-LIKE"/>
    <property type="match status" value="1"/>
</dbReference>
<evidence type="ECO:0000256" key="2">
    <source>
        <dbReference type="ARBA" id="ARBA00002790"/>
    </source>
</evidence>
<accession>A0A6P1MDR6</accession>
<dbReference type="GO" id="GO:0017150">
    <property type="term" value="F:tRNA dihydrouridine synthase activity"/>
    <property type="evidence" value="ECO:0007669"/>
    <property type="project" value="InterPro"/>
</dbReference>
<feature type="binding site" evidence="14">
    <location>
        <begin position="227"/>
        <end position="228"/>
    </location>
    <ligand>
        <name>FMN</name>
        <dbReference type="ChEBI" id="CHEBI:58210"/>
    </ligand>
</feature>
<gene>
    <name evidence="16" type="primary">dusB</name>
    <name evidence="16" type="ORF">Ami3637_10565</name>
</gene>
<evidence type="ECO:0000256" key="9">
    <source>
        <dbReference type="ARBA" id="ARBA00023002"/>
    </source>
</evidence>
<comment type="function">
    <text evidence="2 12">Catalyzes the synthesis of 5,6-dihydrouridine (D), a modified base found in the D-loop of most tRNAs, via the reduction of the C5-C6 double bond in target uridines.</text>
</comment>
<feature type="binding site" evidence="14">
    <location>
        <position position="142"/>
    </location>
    <ligand>
        <name>FMN</name>
        <dbReference type="ChEBI" id="CHEBI:58210"/>
    </ligand>
</feature>
<dbReference type="InterPro" id="IPR024036">
    <property type="entry name" value="tRNA-dHydroUridine_Synthase_C"/>
</dbReference>
<dbReference type="Gene3D" id="3.20.20.70">
    <property type="entry name" value="Aldolase class I"/>
    <property type="match status" value="1"/>
</dbReference>
<protein>
    <recommendedName>
        <fullName evidence="12">tRNA-dihydrouridine synthase</fullName>
        <ecNumber evidence="12">1.3.1.-</ecNumber>
    </recommendedName>
</protein>
<dbReference type="InterPro" id="IPR004652">
    <property type="entry name" value="DusB-like"/>
</dbReference>
<keyword evidence="8" id="KW-0694">RNA-binding</keyword>
<dbReference type="SUPFAM" id="SSF51395">
    <property type="entry name" value="FMN-linked oxidoreductases"/>
    <property type="match status" value="1"/>
</dbReference>
<evidence type="ECO:0000256" key="1">
    <source>
        <dbReference type="ARBA" id="ARBA00001917"/>
    </source>
</evidence>
<keyword evidence="7" id="KW-0521">NADP</keyword>
<name>A0A6P1MDR6_9FIRM</name>
<comment type="catalytic activity">
    <reaction evidence="10">
        <text>a 5,6-dihydrouridine in tRNA + NADP(+) = a uridine in tRNA + NADPH + H(+)</text>
        <dbReference type="Rhea" id="RHEA:23624"/>
        <dbReference type="Rhea" id="RHEA-COMP:13339"/>
        <dbReference type="Rhea" id="RHEA-COMP:13887"/>
        <dbReference type="ChEBI" id="CHEBI:15378"/>
        <dbReference type="ChEBI" id="CHEBI:57783"/>
        <dbReference type="ChEBI" id="CHEBI:58349"/>
        <dbReference type="ChEBI" id="CHEBI:65315"/>
        <dbReference type="ChEBI" id="CHEBI:74443"/>
    </reaction>
</comment>
<evidence type="ECO:0000256" key="5">
    <source>
        <dbReference type="ARBA" id="ARBA00022643"/>
    </source>
</evidence>
<dbReference type="InterPro" id="IPR001269">
    <property type="entry name" value="DUS_fam"/>
</dbReference>
<keyword evidence="17" id="KW-1185">Reference proteome</keyword>
<evidence type="ECO:0000256" key="7">
    <source>
        <dbReference type="ARBA" id="ARBA00022857"/>
    </source>
</evidence>
<keyword evidence="5 12" id="KW-0288">FMN</keyword>
<feature type="binding site" evidence="14">
    <location>
        <position position="73"/>
    </location>
    <ligand>
        <name>FMN</name>
        <dbReference type="ChEBI" id="CHEBI:58210"/>
    </ligand>
</feature>
<keyword evidence="4 12" id="KW-0285">Flavoprotein</keyword>
<dbReference type="PROSITE" id="PS01136">
    <property type="entry name" value="UPF0034"/>
    <property type="match status" value="1"/>
</dbReference>
<keyword evidence="14" id="KW-0547">Nucleotide-binding</keyword>
<dbReference type="EMBL" id="CP047591">
    <property type="protein sequence ID" value="QHI72790.1"/>
    <property type="molecule type" value="Genomic_DNA"/>
</dbReference>
<organism evidence="16 17">
    <name type="scientific">Aminipila terrae</name>
    <dbReference type="NCBI Taxonomy" id="2697030"/>
    <lineage>
        <taxon>Bacteria</taxon>
        <taxon>Bacillati</taxon>
        <taxon>Bacillota</taxon>
        <taxon>Clostridia</taxon>
        <taxon>Peptostreptococcales</taxon>
        <taxon>Anaerovoracaceae</taxon>
        <taxon>Aminipila</taxon>
    </lineage>
</organism>
<evidence type="ECO:0000256" key="14">
    <source>
        <dbReference type="PIRSR" id="PIRSR006621-2"/>
    </source>
</evidence>
<dbReference type="AlphaFoldDB" id="A0A6P1MDR6"/>
<dbReference type="PANTHER" id="PTHR45846">
    <property type="entry name" value="TRNA-DIHYDROURIDINE(47) SYNTHASE [NAD(P)(+)]-LIKE"/>
    <property type="match status" value="1"/>
</dbReference>
<keyword evidence="6 12" id="KW-0819">tRNA processing</keyword>
<dbReference type="Pfam" id="PF01207">
    <property type="entry name" value="Dus"/>
    <property type="match status" value="1"/>
</dbReference>
<evidence type="ECO:0000256" key="6">
    <source>
        <dbReference type="ARBA" id="ARBA00022694"/>
    </source>
</evidence>
<feature type="binding site" evidence="14">
    <location>
        <position position="172"/>
    </location>
    <ligand>
        <name>FMN</name>
        <dbReference type="ChEBI" id="CHEBI:58210"/>
    </ligand>
</feature>
<dbReference type="InterPro" id="IPR013785">
    <property type="entry name" value="Aldolase_TIM"/>
</dbReference>
<feature type="domain" description="DUS-like FMN-binding" evidence="15">
    <location>
        <begin position="16"/>
        <end position="316"/>
    </location>
</feature>
<dbReference type="GO" id="GO:0000049">
    <property type="term" value="F:tRNA binding"/>
    <property type="evidence" value="ECO:0007669"/>
    <property type="project" value="UniProtKB-KW"/>
</dbReference>
<reference evidence="16 17" key="1">
    <citation type="submission" date="2020-01" db="EMBL/GenBank/DDBJ databases">
        <title>Genomic analysis of Aminipila sp. CBA3637.</title>
        <authorList>
            <person name="Kim Y.B."/>
            <person name="Roh S.W."/>
        </authorList>
    </citation>
    <scope>NUCLEOTIDE SEQUENCE [LARGE SCALE GENOMIC DNA]</scope>
    <source>
        <strain evidence="16 17">CBA3637</strain>
    </source>
</reference>
<evidence type="ECO:0000256" key="8">
    <source>
        <dbReference type="ARBA" id="ARBA00022884"/>
    </source>
</evidence>
<evidence type="ECO:0000256" key="11">
    <source>
        <dbReference type="ARBA" id="ARBA00048802"/>
    </source>
</evidence>
<evidence type="ECO:0000259" key="15">
    <source>
        <dbReference type="Pfam" id="PF01207"/>
    </source>
</evidence>
<evidence type="ECO:0000256" key="13">
    <source>
        <dbReference type="PIRSR" id="PIRSR006621-1"/>
    </source>
</evidence>
<evidence type="ECO:0000313" key="16">
    <source>
        <dbReference type="EMBL" id="QHI72790.1"/>
    </source>
</evidence>
<dbReference type="PIRSF" id="PIRSF006621">
    <property type="entry name" value="Dus"/>
    <property type="match status" value="1"/>
</dbReference>
<keyword evidence="9 12" id="KW-0560">Oxidoreductase</keyword>
<dbReference type="Gene3D" id="1.10.1200.80">
    <property type="entry name" value="Putative flavin oxidoreducatase, domain 2"/>
    <property type="match status" value="1"/>
</dbReference>
<proteinExistence type="inferred from homology"/>
<dbReference type="NCBIfam" id="TIGR00737">
    <property type="entry name" value="nifR3_yhdG"/>
    <property type="match status" value="1"/>
</dbReference>
<dbReference type="KEGG" id="amic:Ami3637_10565"/>
<evidence type="ECO:0000313" key="17">
    <source>
        <dbReference type="Proteomes" id="UP000463883"/>
    </source>
</evidence>
<comment type="similarity">
    <text evidence="12">Belongs to the dus family.</text>
</comment>